<comment type="caution">
    <text evidence="5">The sequence shown here is derived from an EMBL/GenBank/DDBJ whole genome shotgun (WGS) entry which is preliminary data.</text>
</comment>
<sequence>MNAMGHGVEGHATPPATLDAASAAKVAETLQALASPNRLLILTRLRESPCSVTELSMAVGMEQPAVSNQLRLLRALGLVTGDRSGRNIVYRLYDSHVAQLLDEAIYHIEHLRLGARESSA</sequence>
<name>A0A117ID53_MYCFO</name>
<reference evidence="5 6" key="1">
    <citation type="journal article" date="2016" name="Genome Announc.">
        <title>Draft Genome Sequences of Five Rapidly Growing Mycobacterium Species, M. thermoresistibile, M. fortuitum subsp. acetamidolyticum, M. canariasense, M. brisbanense, and M. novocastrense.</title>
        <authorList>
            <person name="Katahira K."/>
            <person name="Ogura Y."/>
            <person name="Gotoh Y."/>
            <person name="Hayashi T."/>
        </authorList>
    </citation>
    <scope>NUCLEOTIDE SEQUENCE [LARGE SCALE GENOMIC DNA]</scope>
    <source>
        <strain evidence="5 6">JCM6368</strain>
    </source>
</reference>
<protein>
    <submittedName>
        <fullName evidence="5">ArsR family transcriptional regulator</fullName>
    </submittedName>
</protein>
<organism evidence="5 6">
    <name type="scientific">Mycolicibacterium fortuitum subsp. acetamidolyticum</name>
    <dbReference type="NCBI Taxonomy" id="144550"/>
    <lineage>
        <taxon>Bacteria</taxon>
        <taxon>Bacillati</taxon>
        <taxon>Actinomycetota</taxon>
        <taxon>Actinomycetes</taxon>
        <taxon>Mycobacteriales</taxon>
        <taxon>Mycobacteriaceae</taxon>
        <taxon>Mycolicibacterium</taxon>
    </lineage>
</organism>
<evidence type="ECO:0000313" key="5">
    <source>
        <dbReference type="EMBL" id="GAT00546.1"/>
    </source>
</evidence>
<dbReference type="PANTHER" id="PTHR43132">
    <property type="entry name" value="ARSENICAL RESISTANCE OPERON REPRESSOR ARSR-RELATED"/>
    <property type="match status" value="1"/>
</dbReference>
<evidence type="ECO:0000256" key="2">
    <source>
        <dbReference type="ARBA" id="ARBA00023125"/>
    </source>
</evidence>
<evidence type="ECO:0000313" key="6">
    <source>
        <dbReference type="Proteomes" id="UP000069705"/>
    </source>
</evidence>
<proteinExistence type="predicted"/>
<dbReference type="SUPFAM" id="SSF46785">
    <property type="entry name" value="Winged helix' DNA-binding domain"/>
    <property type="match status" value="1"/>
</dbReference>
<dbReference type="InterPro" id="IPR051011">
    <property type="entry name" value="Metal_resp_trans_reg"/>
</dbReference>
<reference evidence="6" key="2">
    <citation type="submission" date="2016-02" db="EMBL/GenBank/DDBJ databases">
        <title>Draft genome sequence of five rapidly growing Mycobacterium species.</title>
        <authorList>
            <person name="Katahira K."/>
            <person name="Gotou Y."/>
            <person name="Iida K."/>
            <person name="Ogura Y."/>
            <person name="Hayashi T."/>
        </authorList>
    </citation>
    <scope>NUCLEOTIDE SEQUENCE [LARGE SCALE GENOMIC DNA]</scope>
    <source>
        <strain evidence="6">JCM6368</strain>
    </source>
</reference>
<dbReference type="Gene3D" id="1.10.10.10">
    <property type="entry name" value="Winged helix-like DNA-binding domain superfamily/Winged helix DNA-binding domain"/>
    <property type="match status" value="1"/>
</dbReference>
<dbReference type="Pfam" id="PF01022">
    <property type="entry name" value="HTH_5"/>
    <property type="match status" value="1"/>
</dbReference>
<evidence type="ECO:0000256" key="3">
    <source>
        <dbReference type="ARBA" id="ARBA00023163"/>
    </source>
</evidence>
<dbReference type="InterPro" id="IPR011991">
    <property type="entry name" value="ArsR-like_HTH"/>
</dbReference>
<dbReference type="GO" id="GO:0003677">
    <property type="term" value="F:DNA binding"/>
    <property type="evidence" value="ECO:0007669"/>
    <property type="project" value="UniProtKB-KW"/>
</dbReference>
<evidence type="ECO:0000256" key="1">
    <source>
        <dbReference type="ARBA" id="ARBA00023015"/>
    </source>
</evidence>
<dbReference type="InterPro" id="IPR036390">
    <property type="entry name" value="WH_DNA-bd_sf"/>
</dbReference>
<dbReference type="AlphaFoldDB" id="A0A117ID53"/>
<dbReference type="NCBIfam" id="NF033788">
    <property type="entry name" value="HTH_metalloreg"/>
    <property type="match status" value="1"/>
</dbReference>
<dbReference type="Proteomes" id="UP000069705">
    <property type="component" value="Unassembled WGS sequence"/>
</dbReference>
<dbReference type="SMART" id="SM00418">
    <property type="entry name" value="HTH_ARSR"/>
    <property type="match status" value="1"/>
</dbReference>
<gene>
    <name evidence="5" type="ORF">RMCFA_0660</name>
</gene>
<keyword evidence="2" id="KW-0238">DNA-binding</keyword>
<keyword evidence="3" id="KW-0804">Transcription</keyword>
<accession>A0A117ID53</accession>
<dbReference type="PRINTS" id="PR00778">
    <property type="entry name" value="HTHARSR"/>
</dbReference>
<dbReference type="PANTHER" id="PTHR43132:SF6">
    <property type="entry name" value="HTH-TYPE TRANSCRIPTIONAL REPRESSOR CZRA"/>
    <property type="match status" value="1"/>
</dbReference>
<keyword evidence="1" id="KW-0805">Transcription regulation</keyword>
<evidence type="ECO:0000259" key="4">
    <source>
        <dbReference type="PROSITE" id="PS50987"/>
    </source>
</evidence>
<dbReference type="PROSITE" id="PS50987">
    <property type="entry name" value="HTH_ARSR_2"/>
    <property type="match status" value="1"/>
</dbReference>
<dbReference type="EMBL" id="BCSZ01000008">
    <property type="protein sequence ID" value="GAT00546.1"/>
    <property type="molecule type" value="Genomic_DNA"/>
</dbReference>
<dbReference type="InterPro" id="IPR001845">
    <property type="entry name" value="HTH_ArsR_DNA-bd_dom"/>
</dbReference>
<feature type="domain" description="HTH arsR-type" evidence="4">
    <location>
        <begin position="18"/>
        <end position="112"/>
    </location>
</feature>
<dbReference type="InterPro" id="IPR036388">
    <property type="entry name" value="WH-like_DNA-bd_sf"/>
</dbReference>
<dbReference type="GO" id="GO:0003700">
    <property type="term" value="F:DNA-binding transcription factor activity"/>
    <property type="evidence" value="ECO:0007669"/>
    <property type="project" value="InterPro"/>
</dbReference>
<dbReference type="CDD" id="cd00090">
    <property type="entry name" value="HTH_ARSR"/>
    <property type="match status" value="1"/>
</dbReference>